<feature type="domain" description="Heterokaryon incompatibility" evidence="2">
    <location>
        <begin position="247"/>
        <end position="448"/>
    </location>
</feature>
<feature type="region of interest" description="Disordered" evidence="1">
    <location>
        <begin position="766"/>
        <end position="817"/>
    </location>
</feature>
<evidence type="ECO:0000256" key="1">
    <source>
        <dbReference type="SAM" id="MobiDB-lite"/>
    </source>
</evidence>
<feature type="region of interest" description="Disordered" evidence="1">
    <location>
        <begin position="692"/>
        <end position="726"/>
    </location>
</feature>
<accession>A0ABQ0GGX3</accession>
<dbReference type="Pfam" id="PF06985">
    <property type="entry name" value="HET"/>
    <property type="match status" value="1"/>
</dbReference>
<name>A0ABQ0GGX3_9PEZI</name>
<sequence length="1133" mass="127311">MAESDSNSGSVTLIETDDRRDAAPRLCQDCRKIDLSIDKFLIGSRAPTAGRMTQRRWWKRRGKYAWPREVPRKCSALCAHFTRGARSVVCANSPGERLDATAVDELAQVFLTWEVDGRQRAPGTNRLVNRTRRIRLTWTELSGKEENVYLVFVARASAHMLNSDAYATKATHTHFLGRGSSETKERQALMKSWVDLCVDKHGPDCQNKHGGSSEFKKLLNSTYFGVIDVVDMQLKRLPVTNDVPERYVALSYHGGLEKEWDKLPRTIQDSILLVSRLGERYIWIDSLCIVQDSNSSWELNAKAMHLVYGNAHFTICAADGDAETGLRAIDPVLRTSEPGSLRSSGGRTVSMPASSSLPSASRSRHRSSSPFPLGVGINGSSPTMSKSAHFPLSQAAAELRKQQRAADAANHPPLAAMRLPGIQLLVTRPAEAVIQDSPWNQRGWTFQERLLSRRCLIFAEGHVYFQCRSAVISQHIFTDGGGANGWSLDWTNSPLRTLGELRRRAFWFYMKCIRLYTGRDLSKPKDILTAFQGAAWLLEDRMKAPLFYGLPSSHFDLALLWMPLQKLERRRQKPSRRHRSTGSAATAPPPTCTQDEMGNCSCRLEEDDFGARDFPSWSWCGWMGGKAEYPVAMIDGCLQNVQEWLLNHTWIQWHFRDHEGNLRPLWDKDHLAEDGSEEARWKGYKGRAGRLRPRFADPDSGRRPTMAAGDNNMPGSRPTAGRDGWHRSSNLDYLERLPAGYCEQDEDDEDDYAPQGGVVEVAVAQGGSRRVDITPSTDADHLDVPTQNDDFQNITQPRRSRRASRRAPEYSSTAPDIFSYRPPAYYGGGQYGAASPYPASYGVQAPYGTYAAYGPYASPFGGPPPPPRLDHRHVRIRSPQVRRATDRARPGSPRREDHRKSRRVRNDKHDDASSSSHTISDPSESYSEENRNSDGDSDSTEQERRGLPARDSYGRPIRPNVADRVVSKFTGLLPDNPFGVDRGPFDNRQGLRGSMSILQFWTWRTELLVTIREDQSPRGVGRASGSDKLCKCSIFDRAGDWCGAITLARDWITGEEGQPLMFIALSDAKGFTEGECPVWNYYIPKEKEESEWDLCFVMLLGRNRERALWERVAVGKVFQAAFGDAVWDEIKLG</sequence>
<proteinExistence type="predicted"/>
<feature type="region of interest" description="Disordered" evidence="1">
    <location>
        <begin position="570"/>
        <end position="593"/>
    </location>
</feature>
<dbReference type="RefSeq" id="XP_070918728.1">
    <property type="nucleotide sequence ID" value="XM_071062627.1"/>
</dbReference>
<feature type="compositionally biased region" description="Low complexity" evidence="1">
    <location>
        <begin position="350"/>
        <end position="361"/>
    </location>
</feature>
<organism evidence="3 4">
    <name type="scientific">Madurella fahalii</name>
    <dbReference type="NCBI Taxonomy" id="1157608"/>
    <lineage>
        <taxon>Eukaryota</taxon>
        <taxon>Fungi</taxon>
        <taxon>Dikarya</taxon>
        <taxon>Ascomycota</taxon>
        <taxon>Pezizomycotina</taxon>
        <taxon>Sordariomycetes</taxon>
        <taxon>Sordariomycetidae</taxon>
        <taxon>Sordariales</taxon>
        <taxon>Sordariales incertae sedis</taxon>
        <taxon>Madurella</taxon>
    </lineage>
</organism>
<feature type="region of interest" description="Disordered" evidence="1">
    <location>
        <begin position="861"/>
        <end position="959"/>
    </location>
</feature>
<comment type="caution">
    <text evidence="3">The sequence shown here is derived from an EMBL/GenBank/DDBJ whole genome shotgun (WGS) entry which is preliminary data.</text>
</comment>
<feature type="compositionally biased region" description="Polar residues" evidence="1">
    <location>
        <begin position="337"/>
        <end position="347"/>
    </location>
</feature>
<protein>
    <recommendedName>
        <fullName evidence="2">Heterokaryon incompatibility domain-containing protein</fullName>
    </recommendedName>
</protein>
<evidence type="ECO:0000259" key="2">
    <source>
        <dbReference type="Pfam" id="PF06985"/>
    </source>
</evidence>
<dbReference type="InterPro" id="IPR010730">
    <property type="entry name" value="HET"/>
</dbReference>
<dbReference type="Proteomes" id="UP001628179">
    <property type="component" value="Unassembled WGS sequence"/>
</dbReference>
<dbReference type="PANTHER" id="PTHR33112">
    <property type="entry name" value="DOMAIN PROTEIN, PUTATIVE-RELATED"/>
    <property type="match status" value="1"/>
</dbReference>
<feature type="compositionally biased region" description="Polar residues" evidence="1">
    <location>
        <begin position="913"/>
        <end position="925"/>
    </location>
</feature>
<feature type="region of interest" description="Disordered" evidence="1">
    <location>
        <begin position="333"/>
        <end position="371"/>
    </location>
</feature>
<keyword evidence="4" id="KW-1185">Reference proteome</keyword>
<dbReference type="GeneID" id="98177950"/>
<feature type="compositionally biased region" description="Basic residues" evidence="1">
    <location>
        <begin position="570"/>
        <end position="580"/>
    </location>
</feature>
<gene>
    <name evidence="3" type="ORF">MFIFM68171_07207</name>
</gene>
<feature type="compositionally biased region" description="Polar residues" evidence="1">
    <location>
        <begin position="785"/>
        <end position="796"/>
    </location>
</feature>
<dbReference type="PANTHER" id="PTHR33112:SF12">
    <property type="entry name" value="HETEROKARYON INCOMPATIBILITY DOMAIN-CONTAINING PROTEIN"/>
    <property type="match status" value="1"/>
</dbReference>
<feature type="compositionally biased region" description="Basic and acidic residues" evidence="1">
    <location>
        <begin position="883"/>
        <end position="899"/>
    </location>
</feature>
<evidence type="ECO:0000313" key="3">
    <source>
        <dbReference type="EMBL" id="GAB1316997.1"/>
    </source>
</evidence>
<reference evidence="3 4" key="1">
    <citation type="submission" date="2024-09" db="EMBL/GenBank/DDBJ databases">
        <title>Itraconazole resistance in Madurella fahalii resulting from another homologue of gene encoding cytochrome P450 14-alpha sterol demethylase (CYP51).</title>
        <authorList>
            <person name="Yoshioka I."/>
            <person name="Fahal A.H."/>
            <person name="Kaneko S."/>
            <person name="Yaguchi T."/>
        </authorList>
    </citation>
    <scope>NUCLEOTIDE SEQUENCE [LARGE SCALE GENOMIC DNA]</scope>
    <source>
        <strain evidence="3 4">IFM 68171</strain>
    </source>
</reference>
<evidence type="ECO:0000313" key="4">
    <source>
        <dbReference type="Proteomes" id="UP001628179"/>
    </source>
</evidence>
<dbReference type="EMBL" id="BAAFSV010000004">
    <property type="protein sequence ID" value="GAB1316997.1"/>
    <property type="molecule type" value="Genomic_DNA"/>
</dbReference>